<organism evidence="1 2">
    <name type="scientific">Pisolithus tinctorius Marx 270</name>
    <dbReference type="NCBI Taxonomy" id="870435"/>
    <lineage>
        <taxon>Eukaryota</taxon>
        <taxon>Fungi</taxon>
        <taxon>Dikarya</taxon>
        <taxon>Basidiomycota</taxon>
        <taxon>Agaricomycotina</taxon>
        <taxon>Agaricomycetes</taxon>
        <taxon>Agaricomycetidae</taxon>
        <taxon>Boletales</taxon>
        <taxon>Sclerodermatineae</taxon>
        <taxon>Pisolithaceae</taxon>
        <taxon>Pisolithus</taxon>
    </lineage>
</organism>
<dbReference type="InParanoid" id="A0A0C3PAH2"/>
<evidence type="ECO:0000313" key="1">
    <source>
        <dbReference type="EMBL" id="KIO10645.1"/>
    </source>
</evidence>
<sequence>MPSAAELAKVRKEREKKPFVNLGVYVWPRTPFPYYFPEHIPSPVVDAESGSSSTSAAAVRAPVSTELRLTVIIPPVFLPACRPPKFRLWGGGLPPPPPFLPSTAISPLSRRRVYTDDSNVIECAVHAGLLTWSGVARAKREGRAVRVVLALVPTLSS</sequence>
<dbReference type="HOGENOM" id="CLU_1682144_0_0_1"/>
<gene>
    <name evidence="1" type="ORF">M404DRAFT_112685</name>
</gene>
<keyword evidence="2" id="KW-1185">Reference proteome</keyword>
<dbReference type="EMBL" id="KN831951">
    <property type="protein sequence ID" value="KIO10645.1"/>
    <property type="molecule type" value="Genomic_DNA"/>
</dbReference>
<proteinExistence type="predicted"/>
<feature type="non-terminal residue" evidence="1">
    <location>
        <position position="157"/>
    </location>
</feature>
<dbReference type="AlphaFoldDB" id="A0A0C3PAH2"/>
<dbReference type="Proteomes" id="UP000054217">
    <property type="component" value="Unassembled WGS sequence"/>
</dbReference>
<protein>
    <submittedName>
        <fullName evidence="1">Uncharacterized protein</fullName>
    </submittedName>
</protein>
<reference evidence="1 2" key="1">
    <citation type="submission" date="2014-04" db="EMBL/GenBank/DDBJ databases">
        <authorList>
            <consortium name="DOE Joint Genome Institute"/>
            <person name="Kuo A."/>
            <person name="Kohler A."/>
            <person name="Costa M.D."/>
            <person name="Nagy L.G."/>
            <person name="Floudas D."/>
            <person name="Copeland A."/>
            <person name="Barry K.W."/>
            <person name="Cichocki N."/>
            <person name="Veneault-Fourrey C."/>
            <person name="LaButti K."/>
            <person name="Lindquist E.A."/>
            <person name="Lipzen A."/>
            <person name="Lundell T."/>
            <person name="Morin E."/>
            <person name="Murat C."/>
            <person name="Sun H."/>
            <person name="Tunlid A."/>
            <person name="Henrissat B."/>
            <person name="Grigoriev I.V."/>
            <person name="Hibbett D.S."/>
            <person name="Martin F."/>
            <person name="Nordberg H.P."/>
            <person name="Cantor M.N."/>
            <person name="Hua S.X."/>
        </authorList>
    </citation>
    <scope>NUCLEOTIDE SEQUENCE [LARGE SCALE GENOMIC DNA]</scope>
    <source>
        <strain evidence="1 2">Marx 270</strain>
    </source>
</reference>
<accession>A0A0C3PAH2</accession>
<dbReference type="STRING" id="870435.A0A0C3PAH2"/>
<reference evidence="2" key="2">
    <citation type="submission" date="2015-01" db="EMBL/GenBank/DDBJ databases">
        <title>Evolutionary Origins and Diversification of the Mycorrhizal Mutualists.</title>
        <authorList>
            <consortium name="DOE Joint Genome Institute"/>
            <consortium name="Mycorrhizal Genomics Consortium"/>
            <person name="Kohler A."/>
            <person name="Kuo A."/>
            <person name="Nagy L.G."/>
            <person name="Floudas D."/>
            <person name="Copeland A."/>
            <person name="Barry K.W."/>
            <person name="Cichocki N."/>
            <person name="Veneault-Fourrey C."/>
            <person name="LaButti K."/>
            <person name="Lindquist E.A."/>
            <person name="Lipzen A."/>
            <person name="Lundell T."/>
            <person name="Morin E."/>
            <person name="Murat C."/>
            <person name="Riley R."/>
            <person name="Ohm R."/>
            <person name="Sun H."/>
            <person name="Tunlid A."/>
            <person name="Henrissat B."/>
            <person name="Grigoriev I.V."/>
            <person name="Hibbett D.S."/>
            <person name="Martin F."/>
        </authorList>
    </citation>
    <scope>NUCLEOTIDE SEQUENCE [LARGE SCALE GENOMIC DNA]</scope>
    <source>
        <strain evidence="2">Marx 270</strain>
    </source>
</reference>
<dbReference type="OrthoDB" id="3596986at2759"/>
<name>A0A0C3PAH2_PISTI</name>
<evidence type="ECO:0000313" key="2">
    <source>
        <dbReference type="Proteomes" id="UP000054217"/>
    </source>
</evidence>